<feature type="region of interest" description="Disordered" evidence="1">
    <location>
        <begin position="273"/>
        <end position="302"/>
    </location>
</feature>
<proteinExistence type="predicted"/>
<name>A0A6C0LR43_9ZZZZ</name>
<sequence length="319" mass="34696">MSKSIKYSRTLVDYLMPPKKTRKVKSPLADGCPIGDAGAGCSVSGKNYEIKIAKTCKTVRSPYMELPFNTQPMDTLGGCGADIDIKLNWRAESDIGVEAKRPTPDWMQMKLDKNKEGIWVGVGAGKIPPASKMIFETIIGAANLFGGKTPTFLEHPVTHSEWTTIKKETPEFKDTYIPCGDNTISQLYKAKGCQYIQVDGKGLYHTGEDTCDFGVPYFECPQRVRIRLKVHTRSNKKGHMCLSVMAAAQPTKLKDLKASTYSLDAVAKLPPSLLPAKTSKTPSPKVGPSPKKKKTSSPSSVISNNNLGTLVAGIGDLNI</sequence>
<dbReference type="EMBL" id="MN740532">
    <property type="protein sequence ID" value="QHU31772.1"/>
    <property type="molecule type" value="Genomic_DNA"/>
</dbReference>
<dbReference type="AlphaFoldDB" id="A0A6C0LR43"/>
<protein>
    <submittedName>
        <fullName evidence="2">Uncharacterized protein</fullName>
    </submittedName>
</protein>
<reference evidence="2" key="1">
    <citation type="journal article" date="2020" name="Nature">
        <title>Giant virus diversity and host interactions through global metagenomics.</title>
        <authorList>
            <person name="Schulz F."/>
            <person name="Roux S."/>
            <person name="Paez-Espino D."/>
            <person name="Jungbluth S."/>
            <person name="Walsh D.A."/>
            <person name="Denef V.J."/>
            <person name="McMahon K.D."/>
            <person name="Konstantinidis K.T."/>
            <person name="Eloe-Fadrosh E.A."/>
            <person name="Kyrpides N.C."/>
            <person name="Woyke T."/>
        </authorList>
    </citation>
    <scope>NUCLEOTIDE SEQUENCE</scope>
    <source>
        <strain evidence="2">GVMAG-M-3300027963-41</strain>
    </source>
</reference>
<organism evidence="2">
    <name type="scientific">viral metagenome</name>
    <dbReference type="NCBI Taxonomy" id="1070528"/>
    <lineage>
        <taxon>unclassified sequences</taxon>
        <taxon>metagenomes</taxon>
        <taxon>organismal metagenomes</taxon>
    </lineage>
</organism>
<feature type="compositionally biased region" description="Low complexity" evidence="1">
    <location>
        <begin position="277"/>
        <end position="289"/>
    </location>
</feature>
<accession>A0A6C0LR43</accession>
<evidence type="ECO:0000313" key="2">
    <source>
        <dbReference type="EMBL" id="QHU31772.1"/>
    </source>
</evidence>
<evidence type="ECO:0000256" key="1">
    <source>
        <dbReference type="SAM" id="MobiDB-lite"/>
    </source>
</evidence>